<keyword evidence="4" id="KW-1185">Reference proteome</keyword>
<dbReference type="EMBL" id="JARYMX010000004">
    <property type="protein sequence ID" value="KAJ9553590.1"/>
    <property type="molecule type" value="Genomic_DNA"/>
</dbReference>
<dbReference type="InterPro" id="IPR005162">
    <property type="entry name" value="Retrotrans_gag_dom"/>
</dbReference>
<comment type="caution">
    <text evidence="3">The sequence shown here is derived from an EMBL/GenBank/DDBJ whole genome shotgun (WGS) entry which is preliminary data.</text>
</comment>
<dbReference type="AlphaFoldDB" id="A0AA38T383"/>
<name>A0AA38T383_9ASTR</name>
<dbReference type="CDD" id="cd00303">
    <property type="entry name" value="retropepsin_like"/>
    <property type="match status" value="1"/>
</dbReference>
<dbReference type="Pfam" id="PF03732">
    <property type="entry name" value="Retrotrans_gag"/>
    <property type="match status" value="1"/>
</dbReference>
<protein>
    <recommendedName>
        <fullName evidence="2">Reverse transcriptase domain-containing protein</fullName>
    </recommendedName>
</protein>
<reference evidence="3" key="1">
    <citation type="submission" date="2023-03" db="EMBL/GenBank/DDBJ databases">
        <title>Chromosome-scale reference genome and RAD-based genetic map of yellow starthistle (Centaurea solstitialis) reveal putative structural variation and QTLs associated with invader traits.</title>
        <authorList>
            <person name="Reatini B."/>
            <person name="Cang F.A."/>
            <person name="Jiang Q."/>
            <person name="Mckibben M.T.W."/>
            <person name="Barker M.S."/>
            <person name="Rieseberg L.H."/>
            <person name="Dlugosch K.M."/>
        </authorList>
    </citation>
    <scope>NUCLEOTIDE SEQUENCE</scope>
    <source>
        <strain evidence="3">CAN-66</strain>
        <tissue evidence="3">Leaf</tissue>
    </source>
</reference>
<feature type="region of interest" description="Disordered" evidence="1">
    <location>
        <begin position="301"/>
        <end position="323"/>
    </location>
</feature>
<dbReference type="InterPro" id="IPR053134">
    <property type="entry name" value="RNA-dir_DNA_polymerase"/>
</dbReference>
<dbReference type="PANTHER" id="PTHR24559:SF434">
    <property type="entry name" value="RNA-DIRECTED DNA POLYMERASE HOMOLOG"/>
    <property type="match status" value="1"/>
</dbReference>
<organism evidence="3 4">
    <name type="scientific">Centaurea solstitialis</name>
    <name type="common">yellow star-thistle</name>
    <dbReference type="NCBI Taxonomy" id="347529"/>
    <lineage>
        <taxon>Eukaryota</taxon>
        <taxon>Viridiplantae</taxon>
        <taxon>Streptophyta</taxon>
        <taxon>Embryophyta</taxon>
        <taxon>Tracheophyta</taxon>
        <taxon>Spermatophyta</taxon>
        <taxon>Magnoliopsida</taxon>
        <taxon>eudicotyledons</taxon>
        <taxon>Gunneridae</taxon>
        <taxon>Pentapetalae</taxon>
        <taxon>asterids</taxon>
        <taxon>campanulids</taxon>
        <taxon>Asterales</taxon>
        <taxon>Asteraceae</taxon>
        <taxon>Carduoideae</taxon>
        <taxon>Cardueae</taxon>
        <taxon>Centaureinae</taxon>
        <taxon>Centaurea</taxon>
    </lineage>
</organism>
<dbReference type="InterPro" id="IPR021109">
    <property type="entry name" value="Peptidase_aspartic_dom_sf"/>
</dbReference>
<dbReference type="SUPFAM" id="SSF50630">
    <property type="entry name" value="Acid proteases"/>
    <property type="match status" value="1"/>
</dbReference>
<dbReference type="PROSITE" id="PS50878">
    <property type="entry name" value="RT_POL"/>
    <property type="match status" value="1"/>
</dbReference>
<dbReference type="CDD" id="cd01647">
    <property type="entry name" value="RT_LTR"/>
    <property type="match status" value="1"/>
</dbReference>
<dbReference type="Gene3D" id="3.10.10.10">
    <property type="entry name" value="HIV Type 1 Reverse Transcriptase, subunit A, domain 1"/>
    <property type="match status" value="1"/>
</dbReference>
<dbReference type="Pfam" id="PF00078">
    <property type="entry name" value="RVT_1"/>
    <property type="match status" value="1"/>
</dbReference>
<dbReference type="InterPro" id="IPR043502">
    <property type="entry name" value="DNA/RNA_pol_sf"/>
</dbReference>
<accession>A0AA38T383</accession>
<evidence type="ECO:0000256" key="1">
    <source>
        <dbReference type="SAM" id="MobiDB-lite"/>
    </source>
</evidence>
<dbReference type="PANTHER" id="PTHR24559">
    <property type="entry name" value="TRANSPOSON TY3-I GAG-POL POLYPROTEIN"/>
    <property type="match status" value="1"/>
</dbReference>
<dbReference type="Gene3D" id="3.30.70.270">
    <property type="match status" value="1"/>
</dbReference>
<dbReference type="Gene3D" id="2.40.70.10">
    <property type="entry name" value="Acid Proteases"/>
    <property type="match status" value="1"/>
</dbReference>
<gene>
    <name evidence="3" type="ORF">OSB04_017635</name>
</gene>
<dbReference type="InterPro" id="IPR000477">
    <property type="entry name" value="RT_dom"/>
</dbReference>
<dbReference type="Proteomes" id="UP001172457">
    <property type="component" value="Chromosome 4"/>
</dbReference>
<evidence type="ECO:0000259" key="2">
    <source>
        <dbReference type="PROSITE" id="PS50878"/>
    </source>
</evidence>
<sequence length="886" mass="100263">MADGTRLKAMAEQLQTLEFASSTHNSNIAELKSSVQTIQTSVNSFQSTVEGLQSSIMELLARLPNLNPPLMVPPTNNNQSPPTPPVTPPVIIPPVTTYPPLNPPKMPQYPLATKLSKCELNDFNGEDPLCWIFNAERYISFYSIPDEQRVDIAGFRMEGQAAHWFQWMYQNRQLSSWNTLVRAIEVCFGPSVYTNHQATLFKLTQIGTVAEYQSEFERISNRIEELPPSSILACFISVLKQAIQTELVPFQPADLTTAIALARHIEAKMNTPSLPIPRYPSIKPNLIIPTVTPSNRPPLLTLPPIPAPQGSPKLTRTRRLTSSEMQQRREKGLCYFCDERFKPGHRCNPRQSLLVLEEMEENENLIDEKEDPAVELTQGIPEISLHALTGSVGPKTFRVVAQIHHRSVFVLVDSGSTHNYIHPQVARYLHLAIDRTKSFPVAVGNGDKLTSEGLCTAVKMTIQGEVFDVDFHLLSFSGADVVLGVQWLEKLGRITTDHKAQTMEFIYNNHLVFLQGILLDRSVEPITIHQLQIQPLEIETTEEPFADTPPDLKNVLTQFTAIFSAPTTLPPHRAHNHKITFIQFLPRSIRDPIVKEMLAQNIIRPSTSPFSSLVLLVRKKDGTWRFCVDYRALNAITIKDRFPIPTVDELLDELHGATVFSKLDLRSGYFLIRVHPSDVPKTTFRTHEGHYEFLVMPFGLSNAPSTFQATMNSIFHKFLRCFVLIFFDDILVYSQNWTDHLNNLRVLVNHQLFAKPTKCCFGQYRLEYLGHVISSDGYGSIKNQGSSELACAHEFQYSLRIPWLNWVLQALHKGLRINSSPFNRSLEEKLFSVVRGSHQRFFLAQNSPNNCSNLGSSGFFNAVHNQDKCLSPSSRCYFSKRLCPRL</sequence>
<dbReference type="SUPFAM" id="SSF56672">
    <property type="entry name" value="DNA/RNA polymerases"/>
    <property type="match status" value="1"/>
</dbReference>
<evidence type="ECO:0000313" key="4">
    <source>
        <dbReference type="Proteomes" id="UP001172457"/>
    </source>
</evidence>
<feature type="domain" description="Reverse transcriptase" evidence="2">
    <location>
        <begin position="598"/>
        <end position="773"/>
    </location>
</feature>
<dbReference type="Pfam" id="PF08284">
    <property type="entry name" value="RVP_2"/>
    <property type="match status" value="1"/>
</dbReference>
<evidence type="ECO:0000313" key="3">
    <source>
        <dbReference type="EMBL" id="KAJ9553590.1"/>
    </source>
</evidence>
<proteinExistence type="predicted"/>
<dbReference type="InterPro" id="IPR043128">
    <property type="entry name" value="Rev_trsase/Diguanyl_cyclase"/>
</dbReference>